<feature type="region of interest" description="Disordered" evidence="1">
    <location>
        <begin position="407"/>
        <end position="428"/>
    </location>
</feature>
<organism evidence="2 3">
    <name type="scientific">Paracoccus solventivorans</name>
    <dbReference type="NCBI Taxonomy" id="53463"/>
    <lineage>
        <taxon>Bacteria</taxon>
        <taxon>Pseudomonadati</taxon>
        <taxon>Pseudomonadota</taxon>
        <taxon>Alphaproteobacteria</taxon>
        <taxon>Rhodobacterales</taxon>
        <taxon>Paracoccaceae</taxon>
        <taxon>Paracoccus</taxon>
    </lineage>
</organism>
<keyword evidence="3" id="KW-1185">Reference proteome</keyword>
<name>A0A1M7DMX9_9RHOB</name>
<evidence type="ECO:0008006" key="4">
    <source>
        <dbReference type="Google" id="ProtNLM"/>
    </source>
</evidence>
<proteinExistence type="predicted"/>
<accession>A0A1M7DMX9</accession>
<evidence type="ECO:0000313" key="3">
    <source>
        <dbReference type="Proteomes" id="UP000184444"/>
    </source>
</evidence>
<feature type="compositionally biased region" description="Polar residues" evidence="1">
    <location>
        <begin position="419"/>
        <end position="428"/>
    </location>
</feature>
<reference evidence="3" key="1">
    <citation type="submission" date="2016-11" db="EMBL/GenBank/DDBJ databases">
        <authorList>
            <person name="Varghese N."/>
            <person name="Submissions S."/>
        </authorList>
    </citation>
    <scope>NUCLEOTIDE SEQUENCE [LARGE SCALE GENOMIC DNA]</scope>
    <source>
        <strain evidence="3">DSM 6637</strain>
    </source>
</reference>
<dbReference type="AlphaFoldDB" id="A0A1M7DMX9"/>
<gene>
    <name evidence="2" type="ORF">SAMN05444389_101452</name>
</gene>
<dbReference type="OrthoDB" id="2959693at2"/>
<protein>
    <recommendedName>
        <fullName evidence="4">Concanavalin A-like lectin/glucanases superfamily protein</fullName>
    </recommendedName>
</protein>
<dbReference type="RefSeq" id="WP_143159575.1">
    <property type="nucleotide sequence ID" value="NZ_FRCK01000001.1"/>
</dbReference>
<dbReference type="EMBL" id="FRCK01000001">
    <property type="protein sequence ID" value="SHL80832.1"/>
    <property type="molecule type" value="Genomic_DNA"/>
</dbReference>
<evidence type="ECO:0000256" key="1">
    <source>
        <dbReference type="SAM" id="MobiDB-lite"/>
    </source>
</evidence>
<evidence type="ECO:0000313" key="2">
    <source>
        <dbReference type="EMBL" id="SHL80832.1"/>
    </source>
</evidence>
<dbReference type="Proteomes" id="UP000184444">
    <property type="component" value="Unassembled WGS sequence"/>
</dbReference>
<sequence>MPPPITSGLLWSTDVAIEFATSGPAVPAIPVARAAGPLYVIISYSQAVTPSEDEPTIFYVGSPSDNLYTASHFHAFRNWGTGIGIATTPGRGMMVELPAPPSDFVGEFWAASAGSNMVSYLTPGWYMDPIPDHNPVATSHLFIGYKPQDANPAWRGAGTIRRMAIYDRIPSAAERAQLVEWVQSQGAPLITATLAASDAPDTARIIASVRWPTITATVAAADAPDSAAIRATVGWPAIMACLAAADAPDTAAVSIAVPIRAALAATDPPDTAAIRAGTGWPAISARLAARDAPDRAAVVVAVAIRGALAAADAPDLARIIAGTGWPAIMARVAASDAPDRAAIRAAVPISARLAAGDAPDSARLSVAVRIGAVLDAADAPDMARIIMRLWSQSSRYAYPGDPQGGVVGPSARGGVLTPSIRSGTITRP</sequence>
<dbReference type="STRING" id="53463.SAMN05444389_101452"/>